<evidence type="ECO:0000313" key="3">
    <source>
        <dbReference type="Proteomes" id="UP001422759"/>
    </source>
</evidence>
<sequence length="1718" mass="182807">MTTDQLTADPSTDGQSAEQRAERLLDAGAVLPVGTLPHAGGPDSTVDVLTARSYRHPALDGRTVVRLVPGALGPAEDLALEYLGLEPLALAGTESGEGAAGAAAAEVGQVRQEALGFPAWALVHDPANGHHALAVVKEMERLVRQAKSKPGNAKDGFDALAVRLGRAVPHFLPTYCEQVGRIFLAHGNQTYAATFFGKAREAERTFGLEIDEERLRAVFLEFALAGALTVKALRQYVKDLGARLDARTAWQRFRQLCAERSAAGMAPYAGIAEDARALIRAAGLDQREQERELLAELLPSPAVGRTPAAVWASWRAPLIELARADAAVRARLLEILPAPSGGAEYTANDQAWLEILRESGAELLLTDPGLRADEPATRWLQRWSAHLNRGRHGRPSCDATLRLAARMAERLRAEAVPVELPQNHPTAVNLLDLLLAERVPVADPAPAMSFQLAGWLANGGPGRRDLTAVAADPRFRGLLRDAVPPVFGSADADTLGGRLAGYPVLQELLAEWADHRADELLAARGLAGAYNLLVTLGPVRQALALANPQAAARIAGLDVAALLGRTLRGGILDELGWPALEEGLRRLGYEDTTPGATAGQADRSGLQIEDAWPALILVRQQKAVVVGPDAVLLEHDLRTPAGLNQWNRPRLRYADGELLVAWYEDGGQRAYWSARPTEVFTLTGERLAGGYYGMHNTAATSLPLPGGGRATGGRVLHAGDTAMPAERPVLGDGTGYWTLRHAGGRAALVEYDPATGEHGRGSVPPLFAAAAQPAAQPGGQPAGTLHPELSRLLPLQPGLEHTPLGTDGTVLGGSVRCDAGRVAFHGTDGHSLGLPTAGRGHRRYPAGRLGLPAGAALMLVAENGSLGLGPVDGTGGRTEVLADFTVGRPGQLHAAGTALVPPLDHWHALRPRDEQGSRALRALTDRQAAELIDAGWPVDAEDQAPPRRAELLLIQGTPRPVAGSRASRLLPAEPVARLLPELTDPLLVLGVAGLTRLATETAVRAARYAPLPAEADATSGRATAPAAYQPEHGQDGQLRAAVVGALGSIDGFGNSWTGSGGRWHELGNLRAVTDLLAAGPKPGPAEWTADPEPLDLHGGRGYHGWVHLLGRTAQLAVAAASPVTGEPARAALALLLTELTRGWLDGRGGTLRRVTLTEKSEGHAAFAERPDRAGRVLRHGDRTVVVLAHERHYRGQELHWLALDHDPSGEFGRIAEFGVWDERRVRDELPARWTAEFTTLLQQHGPPQWRPEQAEEFAEATGIGRARAALLLATPPDLFGWSSDFLTSEQLALLGLKSTQAKAAQQWLRVHRSDRDAVLPALLPADPADLWRTGRAVGAAAERWLERRGRLVTLADEAQATVKGAGVDAIEAVLNPASTPWLSRVTTQRVRATEHGEELTPEDQAALPVARQLAGAVRALRWLAYHLPYGDALRPLLPTALAALRHRIADPGLLLVLDLGSTVKEKTLAAALRDHYGLPEQGGADGDGLVACGSALVLAPGRHAETAYLRPAALTGAHDPVLDLLDGLAGGYYTREDLAVLRELHGEELTRLLDHGSSAGPSTAEAAGWAQDPQRSAPALVTEVAEAHGLGEDAAALYLQLLALPDPTDRNTARWTGWKPARLKLARAELAATGLVLAAQRARAGRSLFLPGGWQEAKSPGLPAELWKAGLYPLPADQVILPQLPAPELFARAWQRIADGDLPGYEELRTNDRKRGRR</sequence>
<protein>
    <recommendedName>
        <fullName evidence="4">DNA-binding protein</fullName>
    </recommendedName>
</protein>
<reference evidence="2 3" key="1">
    <citation type="journal article" date="2019" name="Int. J. Syst. Evol. Microbiol.">
        <title>The Global Catalogue of Microorganisms (GCM) 10K type strain sequencing project: providing services to taxonomists for standard genome sequencing and annotation.</title>
        <authorList>
            <consortium name="The Broad Institute Genomics Platform"/>
            <consortium name="The Broad Institute Genome Sequencing Center for Infectious Disease"/>
            <person name="Wu L."/>
            <person name="Ma J."/>
        </authorList>
    </citation>
    <scope>NUCLEOTIDE SEQUENCE [LARGE SCALE GENOMIC DNA]</scope>
    <source>
        <strain evidence="2 3">JCM 14560</strain>
    </source>
</reference>
<evidence type="ECO:0000313" key="2">
    <source>
        <dbReference type="EMBL" id="GAA2155996.1"/>
    </source>
</evidence>
<dbReference type="EMBL" id="BAAANT010000049">
    <property type="protein sequence ID" value="GAA2155996.1"/>
    <property type="molecule type" value="Genomic_DNA"/>
</dbReference>
<evidence type="ECO:0008006" key="4">
    <source>
        <dbReference type="Google" id="ProtNLM"/>
    </source>
</evidence>
<keyword evidence="3" id="KW-1185">Reference proteome</keyword>
<dbReference type="Proteomes" id="UP001422759">
    <property type="component" value="Unassembled WGS sequence"/>
</dbReference>
<accession>A0ABN3A856</accession>
<gene>
    <name evidence="2" type="ORF">GCM10009760_56490</name>
</gene>
<proteinExistence type="predicted"/>
<dbReference type="RefSeq" id="WP_344468808.1">
    <property type="nucleotide sequence ID" value="NZ_BAAANT010000049.1"/>
</dbReference>
<evidence type="ECO:0000256" key="1">
    <source>
        <dbReference type="SAM" id="MobiDB-lite"/>
    </source>
</evidence>
<feature type="region of interest" description="Disordered" evidence="1">
    <location>
        <begin position="1553"/>
        <end position="1573"/>
    </location>
</feature>
<name>A0ABN3A856_9ACTN</name>
<feature type="region of interest" description="Disordered" evidence="1">
    <location>
        <begin position="1014"/>
        <end position="1034"/>
    </location>
</feature>
<organism evidence="2 3">
    <name type="scientific">Kitasatospora kazusensis</name>
    <dbReference type="NCBI Taxonomy" id="407974"/>
    <lineage>
        <taxon>Bacteria</taxon>
        <taxon>Bacillati</taxon>
        <taxon>Actinomycetota</taxon>
        <taxon>Actinomycetes</taxon>
        <taxon>Kitasatosporales</taxon>
        <taxon>Streptomycetaceae</taxon>
        <taxon>Kitasatospora</taxon>
    </lineage>
</organism>
<comment type="caution">
    <text evidence="2">The sequence shown here is derived from an EMBL/GenBank/DDBJ whole genome shotgun (WGS) entry which is preliminary data.</text>
</comment>